<dbReference type="PROSITE" id="PS50850">
    <property type="entry name" value="MFS"/>
    <property type="match status" value="1"/>
</dbReference>
<evidence type="ECO:0000313" key="14">
    <source>
        <dbReference type="EMBL" id="NGN69749.1"/>
    </source>
</evidence>
<dbReference type="RefSeq" id="WP_165244960.1">
    <property type="nucleotide sequence ID" value="NZ_JAAKZV010000336.1"/>
</dbReference>
<evidence type="ECO:0000256" key="9">
    <source>
        <dbReference type="ARBA" id="ARBA00037295"/>
    </source>
</evidence>
<evidence type="ECO:0000256" key="4">
    <source>
        <dbReference type="ARBA" id="ARBA00022475"/>
    </source>
</evidence>
<keyword evidence="15" id="KW-1185">Reference proteome</keyword>
<dbReference type="PANTHER" id="PTHR43528">
    <property type="entry name" value="ALPHA-KETOGLUTARATE PERMEASE"/>
    <property type="match status" value="1"/>
</dbReference>
<evidence type="ECO:0000256" key="6">
    <source>
        <dbReference type="ARBA" id="ARBA00022847"/>
    </source>
</evidence>
<dbReference type="SUPFAM" id="SSF103473">
    <property type="entry name" value="MFS general substrate transporter"/>
    <property type="match status" value="1"/>
</dbReference>
<comment type="caution">
    <text evidence="14">The sequence shown here is derived from an EMBL/GenBank/DDBJ whole genome shotgun (WGS) entry which is preliminary data.</text>
</comment>
<evidence type="ECO:0000256" key="8">
    <source>
        <dbReference type="ARBA" id="ARBA00023136"/>
    </source>
</evidence>
<dbReference type="Pfam" id="PF00083">
    <property type="entry name" value="Sugar_tr"/>
    <property type="match status" value="1"/>
</dbReference>
<keyword evidence="7 12" id="KW-1133">Transmembrane helix</keyword>
<feature type="domain" description="Major facilitator superfamily (MFS) profile" evidence="13">
    <location>
        <begin position="35"/>
        <end position="447"/>
    </location>
</feature>
<dbReference type="FunFam" id="1.20.1250.20:FF:000001">
    <property type="entry name" value="Dicarboxylate MFS transporter"/>
    <property type="match status" value="1"/>
</dbReference>
<gene>
    <name evidence="14" type="ORF">G5C51_38410</name>
</gene>
<dbReference type="InterPro" id="IPR020846">
    <property type="entry name" value="MFS_dom"/>
</dbReference>
<dbReference type="InterPro" id="IPR051084">
    <property type="entry name" value="H+-coupled_symporters"/>
</dbReference>
<feature type="region of interest" description="Disordered" evidence="11">
    <location>
        <begin position="447"/>
        <end position="476"/>
    </location>
</feature>
<feature type="transmembrane region" description="Helical" evidence="12">
    <location>
        <begin position="328"/>
        <end position="349"/>
    </location>
</feature>
<dbReference type="GO" id="GO:0005886">
    <property type="term" value="C:plasma membrane"/>
    <property type="evidence" value="ECO:0007669"/>
    <property type="project" value="UniProtKB-SubCell"/>
</dbReference>
<organism evidence="14 15">
    <name type="scientific">Streptomyces coryli</name>
    <dbReference type="NCBI Taxonomy" id="1128680"/>
    <lineage>
        <taxon>Bacteria</taxon>
        <taxon>Bacillati</taxon>
        <taxon>Actinomycetota</taxon>
        <taxon>Actinomycetes</taxon>
        <taxon>Kitasatosporales</taxon>
        <taxon>Streptomycetaceae</taxon>
        <taxon>Streptomyces</taxon>
    </lineage>
</organism>
<feature type="transmembrane region" description="Helical" evidence="12">
    <location>
        <begin position="355"/>
        <end position="373"/>
    </location>
</feature>
<feature type="transmembrane region" description="Helical" evidence="12">
    <location>
        <begin position="263"/>
        <end position="282"/>
    </location>
</feature>
<evidence type="ECO:0000256" key="11">
    <source>
        <dbReference type="SAM" id="MobiDB-lite"/>
    </source>
</evidence>
<feature type="transmembrane region" description="Helical" evidence="12">
    <location>
        <begin position="74"/>
        <end position="95"/>
    </location>
</feature>
<dbReference type="CDD" id="cd17366">
    <property type="entry name" value="MFS_ProP"/>
    <property type="match status" value="1"/>
</dbReference>
<comment type="function">
    <text evidence="9">May be a proton symporter involved in the uptake of osmolytes such as proline and glycine betaine.</text>
</comment>
<evidence type="ECO:0000256" key="7">
    <source>
        <dbReference type="ARBA" id="ARBA00022989"/>
    </source>
</evidence>
<evidence type="ECO:0000313" key="15">
    <source>
        <dbReference type="Proteomes" id="UP000481583"/>
    </source>
</evidence>
<dbReference type="Gene3D" id="1.20.1250.20">
    <property type="entry name" value="MFS general substrate transporter like domains"/>
    <property type="match status" value="2"/>
</dbReference>
<dbReference type="InterPro" id="IPR005829">
    <property type="entry name" value="Sugar_transporter_CS"/>
</dbReference>
<dbReference type="AlphaFoldDB" id="A0A6G4UC04"/>
<evidence type="ECO:0000256" key="2">
    <source>
        <dbReference type="ARBA" id="ARBA00008240"/>
    </source>
</evidence>
<evidence type="ECO:0000256" key="5">
    <source>
        <dbReference type="ARBA" id="ARBA00022692"/>
    </source>
</evidence>
<keyword evidence="3" id="KW-0813">Transport</keyword>
<dbReference type="PANTHER" id="PTHR43528:SF1">
    <property type="entry name" value="ALPHA-KETOGLUTARATE PERMEASE"/>
    <property type="match status" value="1"/>
</dbReference>
<keyword evidence="6" id="KW-0769">Symport</keyword>
<protein>
    <recommendedName>
        <fullName evidence="10">Putative proline/betaine transporter</fullName>
    </recommendedName>
</protein>
<reference evidence="14 15" key="1">
    <citation type="submission" date="2020-02" db="EMBL/GenBank/DDBJ databases">
        <title>Whole-genome analyses of novel actinobacteria.</title>
        <authorList>
            <person name="Sahin N."/>
        </authorList>
    </citation>
    <scope>NUCLEOTIDE SEQUENCE [LARGE SCALE GENOMIC DNA]</scope>
    <source>
        <strain evidence="14 15">A7024</strain>
    </source>
</reference>
<feature type="transmembrane region" description="Helical" evidence="12">
    <location>
        <begin position="172"/>
        <end position="195"/>
    </location>
</feature>
<keyword evidence="5 12" id="KW-0812">Transmembrane</keyword>
<keyword evidence="8 12" id="KW-0472">Membrane</keyword>
<feature type="transmembrane region" description="Helical" evidence="12">
    <location>
        <begin position="394"/>
        <end position="416"/>
    </location>
</feature>
<dbReference type="InterPro" id="IPR005828">
    <property type="entry name" value="MFS_sugar_transport-like"/>
</dbReference>
<name>A0A6G4UC04_9ACTN</name>
<sequence length="476" mass="50332">MAPTAELERAPEPVLPAPPQRRAVTVTDEGAVKRAVRATALGNAMEWFDFGVYAYLAVTIGKVFFPAASGTAQVLASLAAFAAAFLVRPLGGMVFGPLGDRIGRKKILALTMIMMSAATFAIGLLPSYAAIGLAAPALLVLCRMVQGFSTGGEYGGAATFIAEYAPDKRRGFWGSFLELGTLVGYTAAAALVTGLEMGLSDDAMLSWGWRIPFLIAGPIGLVGLYLRMRLEETPAYQELAACEEHQARPKLSIRQVLAGQWRAMALCMALVAAFNVTDYVLLSYMPTYLSDTLGFAPTTGLMSIVLVMIVLMLLINRVGALSDRFGRRAVLMGGSLAFLVTSVPALLLIKVGSWPAVFAGLLVLGLALLGYVSTMSSTLPALFPTDRRYASLSISFNVSVSLFGGTTPLVVAALVSSTGNDLMPAFYMMLFAGIGLIAAHRMEETAGRPLKGSPPSVSTEAEAEALRNAPRIPTAR</sequence>
<evidence type="ECO:0000256" key="10">
    <source>
        <dbReference type="ARBA" id="ARBA00039918"/>
    </source>
</evidence>
<dbReference type="EMBL" id="JAAKZV010000336">
    <property type="protein sequence ID" value="NGN69749.1"/>
    <property type="molecule type" value="Genomic_DNA"/>
</dbReference>
<dbReference type="InterPro" id="IPR036259">
    <property type="entry name" value="MFS_trans_sf"/>
</dbReference>
<proteinExistence type="inferred from homology"/>
<dbReference type="PROSITE" id="PS00217">
    <property type="entry name" value="SUGAR_TRANSPORT_2"/>
    <property type="match status" value="1"/>
</dbReference>
<accession>A0A6G4UC04</accession>
<evidence type="ECO:0000256" key="1">
    <source>
        <dbReference type="ARBA" id="ARBA00004651"/>
    </source>
</evidence>
<evidence type="ECO:0000259" key="13">
    <source>
        <dbReference type="PROSITE" id="PS50850"/>
    </source>
</evidence>
<evidence type="ECO:0000256" key="3">
    <source>
        <dbReference type="ARBA" id="ARBA00022448"/>
    </source>
</evidence>
<feature type="transmembrane region" description="Helical" evidence="12">
    <location>
        <begin position="207"/>
        <end position="226"/>
    </location>
</feature>
<feature type="transmembrane region" description="Helical" evidence="12">
    <location>
        <begin position="294"/>
        <end position="316"/>
    </location>
</feature>
<dbReference type="GO" id="GO:0015293">
    <property type="term" value="F:symporter activity"/>
    <property type="evidence" value="ECO:0007669"/>
    <property type="project" value="UniProtKB-KW"/>
</dbReference>
<keyword evidence="4" id="KW-1003">Cell membrane</keyword>
<dbReference type="PROSITE" id="PS00216">
    <property type="entry name" value="SUGAR_TRANSPORT_1"/>
    <property type="match status" value="1"/>
</dbReference>
<feature type="transmembrane region" description="Helical" evidence="12">
    <location>
        <begin position="422"/>
        <end position="439"/>
    </location>
</feature>
<comment type="subcellular location">
    <subcellularLocation>
        <location evidence="1">Cell membrane</location>
        <topology evidence="1">Multi-pass membrane protein</topology>
    </subcellularLocation>
</comment>
<comment type="similarity">
    <text evidence="2">Belongs to the major facilitator superfamily. Metabolite:H+ Symporter (MHS) family (TC 2.A.1.6) family.</text>
</comment>
<dbReference type="Proteomes" id="UP000481583">
    <property type="component" value="Unassembled WGS sequence"/>
</dbReference>
<evidence type="ECO:0000256" key="12">
    <source>
        <dbReference type="SAM" id="Phobius"/>
    </source>
</evidence>